<keyword evidence="4" id="KW-1185">Reference proteome</keyword>
<evidence type="ECO:0000313" key="4">
    <source>
        <dbReference type="Proteomes" id="UP000190341"/>
    </source>
</evidence>
<organism evidence="3 4">
    <name type="scientific">Pseudoxanthomonas indica</name>
    <dbReference type="NCBI Taxonomy" id="428993"/>
    <lineage>
        <taxon>Bacteria</taxon>
        <taxon>Pseudomonadati</taxon>
        <taxon>Pseudomonadota</taxon>
        <taxon>Gammaproteobacteria</taxon>
        <taxon>Lysobacterales</taxon>
        <taxon>Lysobacteraceae</taxon>
        <taxon>Pseudoxanthomonas</taxon>
    </lineage>
</organism>
<feature type="compositionally biased region" description="Low complexity" evidence="1">
    <location>
        <begin position="156"/>
        <end position="168"/>
    </location>
</feature>
<feature type="region of interest" description="Disordered" evidence="1">
    <location>
        <begin position="132"/>
        <end position="186"/>
    </location>
</feature>
<dbReference type="AlphaFoldDB" id="A0A1T5LR44"/>
<keyword evidence="2" id="KW-1133">Transmembrane helix</keyword>
<name>A0A1T5LR44_9GAMM</name>
<feature type="transmembrane region" description="Helical" evidence="2">
    <location>
        <begin position="104"/>
        <end position="124"/>
    </location>
</feature>
<dbReference type="OrthoDB" id="5955962at2"/>
<dbReference type="STRING" id="428993.SAMN06296058_2946"/>
<sequence length="186" mass="20246">MRQIFTSQRMETVEGVAKMLTDAGIDVHVANARSYRGQRNSQFRYTEPLPKGLQPSVWIRHPEDQPRAREILREAGLLETTRPGAGPTLAFSSTQEDEPKRGAWAWRIRVVLLIIIAVAAFVTVMRHRQAKPAAAPPVATPVTAPASDPATPPAAAPATAPATPAQPAEQQDDSERVRIQPATPTH</sequence>
<evidence type="ECO:0008006" key="5">
    <source>
        <dbReference type="Google" id="ProtNLM"/>
    </source>
</evidence>
<accession>A0A1T5LR44</accession>
<dbReference type="EMBL" id="FUZV01000002">
    <property type="protein sequence ID" value="SKC78410.1"/>
    <property type="molecule type" value="Genomic_DNA"/>
</dbReference>
<keyword evidence="2" id="KW-0812">Transmembrane</keyword>
<feature type="compositionally biased region" description="Low complexity" evidence="1">
    <location>
        <begin position="140"/>
        <end position="149"/>
    </location>
</feature>
<proteinExistence type="predicted"/>
<reference evidence="3 4" key="1">
    <citation type="submission" date="2017-02" db="EMBL/GenBank/DDBJ databases">
        <authorList>
            <person name="Peterson S.W."/>
        </authorList>
    </citation>
    <scope>NUCLEOTIDE SEQUENCE [LARGE SCALE GENOMIC DNA]</scope>
    <source>
        <strain evidence="3 4">P15</strain>
    </source>
</reference>
<dbReference type="RefSeq" id="WP_079725246.1">
    <property type="nucleotide sequence ID" value="NZ_BMCL01000001.1"/>
</dbReference>
<dbReference type="Proteomes" id="UP000190341">
    <property type="component" value="Unassembled WGS sequence"/>
</dbReference>
<evidence type="ECO:0000256" key="2">
    <source>
        <dbReference type="SAM" id="Phobius"/>
    </source>
</evidence>
<gene>
    <name evidence="3" type="ORF">SAMN06296058_2946</name>
</gene>
<evidence type="ECO:0000256" key="1">
    <source>
        <dbReference type="SAM" id="MobiDB-lite"/>
    </source>
</evidence>
<evidence type="ECO:0000313" key="3">
    <source>
        <dbReference type="EMBL" id="SKC78410.1"/>
    </source>
</evidence>
<protein>
    <recommendedName>
        <fullName evidence="5">Signal transducing protein</fullName>
    </recommendedName>
</protein>
<keyword evidence="2" id="KW-0472">Membrane</keyword>